<dbReference type="Pfam" id="PF06439">
    <property type="entry name" value="3keto-disac_hyd"/>
    <property type="match status" value="1"/>
</dbReference>
<feature type="chain" id="PRO_5017609132" evidence="1">
    <location>
        <begin position="26"/>
        <end position="250"/>
    </location>
</feature>
<feature type="domain" description="3-keto-alpha-glucoside-1,2-lyase/3-keto-2-hydroxy-glucal hydratase" evidence="2">
    <location>
        <begin position="39"/>
        <end position="239"/>
    </location>
</feature>
<comment type="caution">
    <text evidence="3">The sequence shown here is derived from an EMBL/GenBank/DDBJ whole genome shotgun (WGS) entry which is preliminary data.</text>
</comment>
<gene>
    <name evidence="3" type="ORF">DEP91_00605</name>
</gene>
<reference evidence="3 4" key="1">
    <citation type="journal article" date="2018" name="Nat. Biotechnol.">
        <title>A standardized bacterial taxonomy based on genome phylogeny substantially revises the tree of life.</title>
        <authorList>
            <person name="Parks D.H."/>
            <person name="Chuvochina M."/>
            <person name="Waite D.W."/>
            <person name="Rinke C."/>
            <person name="Skarshewski A."/>
            <person name="Chaumeil P.A."/>
            <person name="Hugenholtz P."/>
        </authorList>
    </citation>
    <scope>NUCLEOTIDE SEQUENCE [LARGE SCALE GENOMIC DNA]</scope>
    <source>
        <strain evidence="3">UBA9015</strain>
    </source>
</reference>
<evidence type="ECO:0000259" key="2">
    <source>
        <dbReference type="Pfam" id="PF06439"/>
    </source>
</evidence>
<dbReference type="AlphaFoldDB" id="A0A3D0WA86"/>
<evidence type="ECO:0000256" key="1">
    <source>
        <dbReference type="SAM" id="SignalP"/>
    </source>
</evidence>
<evidence type="ECO:0000313" key="4">
    <source>
        <dbReference type="Proteomes" id="UP000262699"/>
    </source>
</evidence>
<dbReference type="EMBL" id="DOYJ01000023">
    <property type="protein sequence ID" value="HCB74673.1"/>
    <property type="molecule type" value="Genomic_DNA"/>
</dbReference>
<protein>
    <submittedName>
        <fullName evidence="3">DUF1080 domain-containing protein</fullName>
    </submittedName>
</protein>
<dbReference type="GO" id="GO:0016787">
    <property type="term" value="F:hydrolase activity"/>
    <property type="evidence" value="ECO:0007669"/>
    <property type="project" value="InterPro"/>
</dbReference>
<accession>A0A3D0WA86</accession>
<dbReference type="Gene3D" id="2.60.120.560">
    <property type="entry name" value="Exo-inulinase, domain 1"/>
    <property type="match status" value="1"/>
</dbReference>
<name>A0A3D0WA86_9SPHN</name>
<dbReference type="Proteomes" id="UP000262699">
    <property type="component" value="Unassembled WGS sequence"/>
</dbReference>
<keyword evidence="1" id="KW-0732">Signal</keyword>
<sequence length="250" mass="26662">MSNPLRTALASLLILPMGVAADAQAPGANRLTAAQRKAGWTLLFDGRDLSGWRSFAGGAAPPTWRVKDGTIELVKADGQMSGTDLVTAGRYGAFELTLDWKTAKGGNSGVLYLARNLADTKQVYETGLEMQVLDDAGHSDGKIPSHRAGALYDMTVPPAGAARPAGSWNHARLLVEPGRIRQWLNGVMTADVSYGDDAWRARVAKSKFAKMPHFGTFGSGVIALQDHGEPVAYRNIKLRPIGPSAIVDKP</sequence>
<feature type="signal peptide" evidence="1">
    <location>
        <begin position="1"/>
        <end position="25"/>
    </location>
</feature>
<dbReference type="InterPro" id="IPR010496">
    <property type="entry name" value="AL/BT2_dom"/>
</dbReference>
<organism evidence="3 4">
    <name type="scientific">Sphingomonas bacterium</name>
    <dbReference type="NCBI Taxonomy" id="1895847"/>
    <lineage>
        <taxon>Bacteria</taxon>
        <taxon>Pseudomonadati</taxon>
        <taxon>Pseudomonadota</taxon>
        <taxon>Alphaproteobacteria</taxon>
        <taxon>Sphingomonadales</taxon>
        <taxon>Sphingomonadaceae</taxon>
        <taxon>Sphingomonas</taxon>
    </lineage>
</organism>
<evidence type="ECO:0000313" key="3">
    <source>
        <dbReference type="EMBL" id="HCB74673.1"/>
    </source>
</evidence>
<proteinExistence type="predicted"/>